<gene>
    <name evidence="2" type="ORF">NA56DRAFT_710939</name>
</gene>
<sequence>MQAAGRLDFLSSQQQGASSKRSTHDDLASHRCPSNNNTSKLHPNSRGDYLVQVLTRRRFAAGIDAQETFASRGDDGVDSAPNKAGLASQDHGTSPGDASTFQYNQQLQLECIAMQQKSTPRSKYARNATILLNSTNHYELERHVFGANWRIDRSGMA</sequence>
<proteinExistence type="predicted"/>
<evidence type="ECO:0000313" key="2">
    <source>
        <dbReference type="EMBL" id="PMD14364.1"/>
    </source>
</evidence>
<feature type="region of interest" description="Disordered" evidence="1">
    <location>
        <begin position="1"/>
        <end position="45"/>
    </location>
</feature>
<evidence type="ECO:0000256" key="1">
    <source>
        <dbReference type="SAM" id="MobiDB-lite"/>
    </source>
</evidence>
<feature type="compositionally biased region" description="Polar residues" evidence="1">
    <location>
        <begin position="10"/>
        <end position="20"/>
    </location>
</feature>
<dbReference type="AlphaFoldDB" id="A0A2J6PK29"/>
<organism evidence="2 3">
    <name type="scientific">Hyaloscypha hepaticicola</name>
    <dbReference type="NCBI Taxonomy" id="2082293"/>
    <lineage>
        <taxon>Eukaryota</taxon>
        <taxon>Fungi</taxon>
        <taxon>Dikarya</taxon>
        <taxon>Ascomycota</taxon>
        <taxon>Pezizomycotina</taxon>
        <taxon>Leotiomycetes</taxon>
        <taxon>Helotiales</taxon>
        <taxon>Hyaloscyphaceae</taxon>
        <taxon>Hyaloscypha</taxon>
    </lineage>
</organism>
<feature type="compositionally biased region" description="Polar residues" evidence="1">
    <location>
        <begin position="32"/>
        <end position="42"/>
    </location>
</feature>
<dbReference type="Proteomes" id="UP000235672">
    <property type="component" value="Unassembled WGS sequence"/>
</dbReference>
<feature type="region of interest" description="Disordered" evidence="1">
    <location>
        <begin position="67"/>
        <end position="98"/>
    </location>
</feature>
<evidence type="ECO:0000313" key="3">
    <source>
        <dbReference type="Proteomes" id="UP000235672"/>
    </source>
</evidence>
<reference evidence="2 3" key="1">
    <citation type="submission" date="2016-05" db="EMBL/GenBank/DDBJ databases">
        <title>A degradative enzymes factory behind the ericoid mycorrhizal symbiosis.</title>
        <authorList>
            <consortium name="DOE Joint Genome Institute"/>
            <person name="Martino E."/>
            <person name="Morin E."/>
            <person name="Grelet G."/>
            <person name="Kuo A."/>
            <person name="Kohler A."/>
            <person name="Daghino S."/>
            <person name="Barry K."/>
            <person name="Choi C."/>
            <person name="Cichocki N."/>
            <person name="Clum A."/>
            <person name="Copeland A."/>
            <person name="Hainaut M."/>
            <person name="Haridas S."/>
            <person name="Labutti K."/>
            <person name="Lindquist E."/>
            <person name="Lipzen A."/>
            <person name="Khouja H.-R."/>
            <person name="Murat C."/>
            <person name="Ohm R."/>
            <person name="Olson A."/>
            <person name="Spatafora J."/>
            <person name="Veneault-Fourrey C."/>
            <person name="Henrissat B."/>
            <person name="Grigoriev I."/>
            <person name="Martin F."/>
            <person name="Perotto S."/>
        </authorList>
    </citation>
    <scope>NUCLEOTIDE SEQUENCE [LARGE SCALE GENOMIC DNA]</scope>
    <source>
        <strain evidence="2 3">UAMH 7357</strain>
    </source>
</reference>
<accession>A0A2J6PK29</accession>
<name>A0A2J6PK29_9HELO</name>
<protein>
    <submittedName>
        <fullName evidence="2">Uncharacterized protein</fullName>
    </submittedName>
</protein>
<dbReference type="EMBL" id="KZ613522">
    <property type="protein sequence ID" value="PMD14364.1"/>
    <property type="molecule type" value="Genomic_DNA"/>
</dbReference>
<keyword evidence="3" id="KW-1185">Reference proteome</keyword>